<dbReference type="PANTHER" id="PTHR46796:SF13">
    <property type="entry name" value="HTH-TYPE TRANSCRIPTIONAL ACTIVATOR RHAS"/>
    <property type="match status" value="1"/>
</dbReference>
<dbReference type="SMART" id="SM00342">
    <property type="entry name" value="HTH_ARAC"/>
    <property type="match status" value="1"/>
</dbReference>
<reference evidence="6" key="1">
    <citation type="journal article" date="2021" name="Int. J. Syst. Evol. Microbiol.">
        <title>Actinocatenispora comari sp. nov., an endophytic actinomycete isolated from aerial parts of Comarum salesowianum.</title>
        <authorList>
            <person name="Oyunbileg N."/>
            <person name="Iizaka Y."/>
            <person name="Hamada M."/>
            <person name="Davaapurev B.O."/>
            <person name="Fukumoto A."/>
            <person name="Tsetseg B."/>
            <person name="Kato F."/>
            <person name="Tamura T."/>
            <person name="Batkhuu J."/>
            <person name="Anzai Y."/>
        </authorList>
    </citation>
    <scope>NUCLEOTIDE SEQUENCE [LARGE SCALE GENOMIC DNA]</scope>
    <source>
        <strain evidence="6">NUM-2625</strain>
    </source>
</reference>
<dbReference type="EMBL" id="BOPO01000037">
    <property type="protein sequence ID" value="GIL27104.1"/>
    <property type="molecule type" value="Genomic_DNA"/>
</dbReference>
<feature type="domain" description="HTH araC/xylS-type" evidence="4">
    <location>
        <begin position="10"/>
        <end position="116"/>
    </location>
</feature>
<dbReference type="SUPFAM" id="SSF46689">
    <property type="entry name" value="Homeodomain-like"/>
    <property type="match status" value="1"/>
</dbReference>
<evidence type="ECO:0000313" key="5">
    <source>
        <dbReference type="EMBL" id="GIL27104.1"/>
    </source>
</evidence>
<dbReference type="GO" id="GO:0043565">
    <property type="term" value="F:sequence-specific DNA binding"/>
    <property type="evidence" value="ECO:0007669"/>
    <property type="project" value="InterPro"/>
</dbReference>
<comment type="caution">
    <text evidence="5">The sequence shown here is derived from an EMBL/GenBank/DDBJ whole genome shotgun (WGS) entry which is preliminary data.</text>
</comment>
<dbReference type="Gene3D" id="1.10.10.60">
    <property type="entry name" value="Homeodomain-like"/>
    <property type="match status" value="1"/>
</dbReference>
<dbReference type="Pfam" id="PF12833">
    <property type="entry name" value="HTH_18"/>
    <property type="match status" value="1"/>
</dbReference>
<accession>A0A8J4A8Z2</accession>
<dbReference type="InterPro" id="IPR018060">
    <property type="entry name" value="HTH_AraC"/>
</dbReference>
<evidence type="ECO:0000313" key="6">
    <source>
        <dbReference type="Proteomes" id="UP000614996"/>
    </source>
</evidence>
<dbReference type="Proteomes" id="UP000614996">
    <property type="component" value="Unassembled WGS sequence"/>
</dbReference>
<sequence>MADAGRDRLRELLDVIVDSVADQTGGESAGDETDGAALAARAYLSRYHFDRLVSAAIGEPPGGFRRRLLLERAACELRDGAPVTEVAYRAGYGSPEAFTRAFGRAYGRPPSALHGDPGSRVHLPAPNGIHFHPPGNLRVPGDPRRSSMDVTTTILAHDNWLVGEILRHAETLPDEVLDRPITMSVDALDAGDGLRGLLHTLVSTKERWTAAVQGQRPPGGDPLGSALPESERTLPALRRRYAVAGPAFLDLANGIRARGEEDTTFIDVTCDPPRTFSYGEMIAHVLNFSAYRRTLAVGALHEYGIDALGFGDPVSFTTDRPQ</sequence>
<evidence type="ECO:0000256" key="3">
    <source>
        <dbReference type="ARBA" id="ARBA00023163"/>
    </source>
</evidence>
<dbReference type="InterPro" id="IPR009057">
    <property type="entry name" value="Homeodomain-like_sf"/>
</dbReference>
<name>A0A8J4A8Z2_9ACTN</name>
<keyword evidence="1" id="KW-0805">Transcription regulation</keyword>
<evidence type="ECO:0000256" key="2">
    <source>
        <dbReference type="ARBA" id="ARBA00023125"/>
    </source>
</evidence>
<keyword evidence="2" id="KW-0238">DNA-binding</keyword>
<keyword evidence="6" id="KW-1185">Reference proteome</keyword>
<organism evidence="5 6">
    <name type="scientific">Actinocatenispora comari</name>
    <dbReference type="NCBI Taxonomy" id="2807577"/>
    <lineage>
        <taxon>Bacteria</taxon>
        <taxon>Bacillati</taxon>
        <taxon>Actinomycetota</taxon>
        <taxon>Actinomycetes</taxon>
        <taxon>Micromonosporales</taxon>
        <taxon>Micromonosporaceae</taxon>
        <taxon>Actinocatenispora</taxon>
    </lineage>
</organism>
<dbReference type="AlphaFoldDB" id="A0A8J4A8Z2"/>
<dbReference type="PROSITE" id="PS01124">
    <property type="entry name" value="HTH_ARAC_FAMILY_2"/>
    <property type="match status" value="1"/>
</dbReference>
<evidence type="ECO:0000256" key="1">
    <source>
        <dbReference type="ARBA" id="ARBA00023015"/>
    </source>
</evidence>
<evidence type="ECO:0000259" key="4">
    <source>
        <dbReference type="PROSITE" id="PS01124"/>
    </source>
</evidence>
<dbReference type="RefSeq" id="WP_207124855.1">
    <property type="nucleotide sequence ID" value="NZ_BOPO01000037.1"/>
</dbReference>
<keyword evidence="3" id="KW-0804">Transcription</keyword>
<protein>
    <submittedName>
        <fullName evidence="5">AraC family transcriptional regulator</fullName>
    </submittedName>
</protein>
<dbReference type="InterPro" id="IPR050204">
    <property type="entry name" value="AraC_XylS_family_regulators"/>
</dbReference>
<gene>
    <name evidence="5" type="ORF">NUM_23580</name>
</gene>
<proteinExistence type="predicted"/>
<dbReference type="GO" id="GO:0003700">
    <property type="term" value="F:DNA-binding transcription factor activity"/>
    <property type="evidence" value="ECO:0007669"/>
    <property type="project" value="InterPro"/>
</dbReference>
<dbReference type="PANTHER" id="PTHR46796">
    <property type="entry name" value="HTH-TYPE TRANSCRIPTIONAL ACTIVATOR RHAS-RELATED"/>
    <property type="match status" value="1"/>
</dbReference>